<dbReference type="PANTHER" id="PTHR12565:SF184">
    <property type="entry name" value="BHLH TRANSCRIPTION FACTOR"/>
    <property type="match status" value="1"/>
</dbReference>
<reference evidence="7" key="1">
    <citation type="submission" date="2018-12" db="EMBL/GenBank/DDBJ databases">
        <authorList>
            <person name="Yang F."/>
            <person name="Zhu G."/>
            <person name="Wei Y."/>
        </authorList>
    </citation>
    <scope>NUCLEOTIDE SEQUENCE</scope>
</reference>
<dbReference type="GO" id="GO:0046983">
    <property type="term" value="F:protein dimerization activity"/>
    <property type="evidence" value="ECO:0007669"/>
    <property type="project" value="InterPro"/>
</dbReference>
<dbReference type="InterPro" id="IPR011598">
    <property type="entry name" value="bHLH_dom"/>
</dbReference>
<dbReference type="AlphaFoldDB" id="A0A515HG30"/>
<keyword evidence="5" id="KW-0539">Nucleus</keyword>
<dbReference type="Pfam" id="PF00010">
    <property type="entry name" value="HLH"/>
    <property type="match status" value="1"/>
</dbReference>
<comment type="subcellular location">
    <subcellularLocation>
        <location evidence="1">Nucleus</location>
    </subcellularLocation>
</comment>
<evidence type="ECO:0000256" key="5">
    <source>
        <dbReference type="ARBA" id="ARBA00023242"/>
    </source>
</evidence>
<evidence type="ECO:0000256" key="4">
    <source>
        <dbReference type="ARBA" id="ARBA00023163"/>
    </source>
</evidence>
<name>A0A515HG30_CYMEN</name>
<evidence type="ECO:0000256" key="1">
    <source>
        <dbReference type="ARBA" id="ARBA00004123"/>
    </source>
</evidence>
<evidence type="ECO:0000259" key="6">
    <source>
        <dbReference type="PROSITE" id="PS50888"/>
    </source>
</evidence>
<dbReference type="EMBL" id="MK303694">
    <property type="protein sequence ID" value="QDL88375.1"/>
    <property type="molecule type" value="mRNA"/>
</dbReference>
<dbReference type="PROSITE" id="PS50888">
    <property type="entry name" value="BHLH"/>
    <property type="match status" value="1"/>
</dbReference>
<dbReference type="SUPFAM" id="SSF47459">
    <property type="entry name" value="HLH, helix-loop-helix DNA-binding domain"/>
    <property type="match status" value="1"/>
</dbReference>
<keyword evidence="4" id="KW-0804">Transcription</keyword>
<sequence>MATPSSSMKDTQHFLDRDDNVLSLAKQSVEFDGSDNPSSQILMVSAFGLSGGSQVPESLCSTDFTMEDKQMERNFKGKRRSTLSECSGFLPQSTTAKCADTKEQNDVSADLIKSPTVRDVKKQKSELFPGQSSSKSAVKLAKGIFHDDDDDPKETYIHVRAKRGKATNSHSLAERVRREKISERMRILQDLVPGCNKITGKAVMLDEIINYVQSLQQQVEFLSMKLAAVNPELNIDVEQNFSKTARHGTPPFLGLSPVFSTPYTHYPGAIQIPSEMLVAATISQLSSIAQIENIWDEELQNAIQMTFIPPQPVNNSGFHGADPKVL</sequence>
<evidence type="ECO:0000256" key="2">
    <source>
        <dbReference type="ARBA" id="ARBA00005510"/>
    </source>
</evidence>
<dbReference type="InterPro" id="IPR024097">
    <property type="entry name" value="bHLH_ZIP_TF"/>
</dbReference>
<dbReference type="InterPro" id="IPR036638">
    <property type="entry name" value="HLH_DNA-bd_sf"/>
</dbReference>
<dbReference type="SMART" id="SM00353">
    <property type="entry name" value="HLH"/>
    <property type="match status" value="1"/>
</dbReference>
<comment type="similarity">
    <text evidence="2">Belongs to the bHLH protein family.</text>
</comment>
<feature type="domain" description="BHLH" evidence="6">
    <location>
        <begin position="165"/>
        <end position="215"/>
    </location>
</feature>
<dbReference type="GO" id="GO:0003700">
    <property type="term" value="F:DNA-binding transcription factor activity"/>
    <property type="evidence" value="ECO:0007669"/>
    <property type="project" value="TreeGrafter"/>
</dbReference>
<dbReference type="FunFam" id="4.10.280.10:FF:000002">
    <property type="entry name" value="Basic helix-loop-helix transcription factor"/>
    <property type="match status" value="1"/>
</dbReference>
<dbReference type="GO" id="GO:0005634">
    <property type="term" value="C:nucleus"/>
    <property type="evidence" value="ECO:0007669"/>
    <property type="project" value="UniProtKB-SubCell"/>
</dbReference>
<dbReference type="PANTHER" id="PTHR12565">
    <property type="entry name" value="STEROL REGULATORY ELEMENT-BINDING PROTEIN"/>
    <property type="match status" value="1"/>
</dbReference>
<organism evidence="7">
    <name type="scientific">Cymbidium ensifolium</name>
    <name type="common">Orchid</name>
    <name type="synonym">Epidendrum ensifolium</name>
    <dbReference type="NCBI Taxonomy" id="78740"/>
    <lineage>
        <taxon>Eukaryota</taxon>
        <taxon>Viridiplantae</taxon>
        <taxon>Streptophyta</taxon>
        <taxon>Embryophyta</taxon>
        <taxon>Tracheophyta</taxon>
        <taxon>Spermatophyta</taxon>
        <taxon>Magnoliopsida</taxon>
        <taxon>Liliopsida</taxon>
        <taxon>Asparagales</taxon>
        <taxon>Orchidaceae</taxon>
        <taxon>Epidendroideae</taxon>
        <taxon>Cymbidieae</taxon>
        <taxon>Cymbidiinae</taxon>
        <taxon>Cymbidium</taxon>
    </lineage>
</organism>
<accession>A0A515HG30</accession>
<evidence type="ECO:0000256" key="3">
    <source>
        <dbReference type="ARBA" id="ARBA00023015"/>
    </source>
</evidence>
<keyword evidence="3" id="KW-0805">Transcription regulation</keyword>
<proteinExistence type="evidence at transcript level"/>
<dbReference type="Gene3D" id="4.10.280.10">
    <property type="entry name" value="Helix-loop-helix DNA-binding domain"/>
    <property type="match status" value="1"/>
</dbReference>
<dbReference type="CDD" id="cd18919">
    <property type="entry name" value="bHLH_AtBPE_like"/>
    <property type="match status" value="1"/>
</dbReference>
<evidence type="ECO:0000313" key="7">
    <source>
        <dbReference type="EMBL" id="QDL88375.1"/>
    </source>
</evidence>
<protein>
    <submittedName>
        <fullName evidence="7">Transcription factor bHLH74-like isoform X1</fullName>
    </submittedName>
</protein>